<dbReference type="GeneTree" id="ENSGT00940000154390"/>
<proteinExistence type="predicted"/>
<dbReference type="InterPro" id="IPR052986">
    <property type="entry name" value="VLIG_GTPase"/>
</dbReference>
<dbReference type="Ensembl" id="ENSHCOT00000006115.1">
    <property type="protein sequence ID" value="ENSHCOP00000004997.1"/>
    <property type="gene ID" value="ENSHCOG00000006577.1"/>
</dbReference>
<evidence type="ECO:0000259" key="1">
    <source>
        <dbReference type="PROSITE" id="PS51717"/>
    </source>
</evidence>
<dbReference type="OMA" id="ISMVIKP"/>
<dbReference type="InterPro" id="IPR057365">
    <property type="entry name" value="URGCP"/>
</dbReference>
<organism evidence="2 3">
    <name type="scientific">Hippocampus comes</name>
    <name type="common">Tiger tail seahorse</name>
    <dbReference type="NCBI Taxonomy" id="109280"/>
    <lineage>
        <taxon>Eukaryota</taxon>
        <taxon>Metazoa</taxon>
        <taxon>Chordata</taxon>
        <taxon>Craniata</taxon>
        <taxon>Vertebrata</taxon>
        <taxon>Euteleostomi</taxon>
        <taxon>Actinopterygii</taxon>
        <taxon>Neopterygii</taxon>
        <taxon>Teleostei</taxon>
        <taxon>Neoteleostei</taxon>
        <taxon>Acanthomorphata</taxon>
        <taxon>Syngnathiaria</taxon>
        <taxon>Syngnathiformes</taxon>
        <taxon>Syngnathoidei</taxon>
        <taxon>Syngnathidae</taxon>
        <taxon>Hippocampus</taxon>
    </lineage>
</organism>
<dbReference type="InterPro" id="IPR030383">
    <property type="entry name" value="G_VLIG_dom"/>
</dbReference>
<dbReference type="Proteomes" id="UP000264820">
    <property type="component" value="Unplaced"/>
</dbReference>
<feature type="domain" description="VLIG-type G" evidence="1">
    <location>
        <begin position="479"/>
        <end position="716"/>
    </location>
</feature>
<dbReference type="Pfam" id="PF25683">
    <property type="entry name" value="URGCP_GTPase"/>
    <property type="match status" value="1"/>
</dbReference>
<keyword evidence="3" id="KW-1185">Reference proteome</keyword>
<dbReference type="InterPro" id="IPR058641">
    <property type="entry name" value="GVIN1_dom"/>
</dbReference>
<accession>A0A3Q2XM06</accession>
<dbReference type="PANTHER" id="PTHR14819:SF9">
    <property type="entry name" value="UP-REGULATOR OF CELL PROLIFERATION-LIKE"/>
    <property type="match status" value="1"/>
</dbReference>
<reference evidence="2" key="1">
    <citation type="submission" date="2025-08" db="UniProtKB">
        <authorList>
            <consortium name="Ensembl"/>
        </authorList>
    </citation>
    <scope>IDENTIFICATION</scope>
</reference>
<dbReference type="GO" id="GO:0005525">
    <property type="term" value="F:GTP binding"/>
    <property type="evidence" value="ECO:0007669"/>
    <property type="project" value="InterPro"/>
</dbReference>
<protein>
    <submittedName>
        <fullName evidence="2">Uncharacterized LOC109526410</fullName>
    </submittedName>
</protein>
<name>A0A3Q2XM06_HIPCM</name>
<dbReference type="Pfam" id="PF25974">
    <property type="entry name" value="URGCP_9th"/>
    <property type="match status" value="1"/>
</dbReference>
<evidence type="ECO:0000313" key="2">
    <source>
        <dbReference type="Ensembl" id="ENSHCOP00000004997.1"/>
    </source>
</evidence>
<sequence>SPQCKHTPRRVIVFLSSRQNSQNYARSTCYKPISGIMDSPGERVDSKGLRSCSINPLDLVTAVFICANTFLQQEITAHMLQCQFAVPLILPHVDDEESSSFLLWPLRGVVRQWQPQSVDSHQKIQEAVLASTSMPMISCARLGPCSVSKSEVLNHVFGSETFIHKGMEGGQLPRSLSNGLVETAWYLPTGDPNRDIFPVPVVFSNLRGDASTHEKCFSLLSQASSVVIFFCRNPKQKEKQLLAYCKDMTAKLILIDLSEAETMEDRVVKFVEKNLPEAIGHPDASIVSGRALKAENLANVLCDTVKHLLPDLKLFLAERSLKDIFSSNPVLREKAPFKVDGNDFTDSVFRATSPEEQPHQNPSVKAQAIHINDFCAATDQETYSVQEQTQAASVGAPVAKSTQPFLLGLEHFLREIGLIFELTHITPGSGSHNVLQLPSVAADLILSGIPLELMDGVASNIPMRWLGSVLAEIKHRFPGDRLKVLTCVGVHHARNAEILSALFGVKFPDGCQRSTRGVYMIALQLPPKLKKKLNCDFLLLIDVEGLCSPPPDRQISTQVTDNEMATVAAGMSDVLMQNLYSRTASELETSLTVAVNALLRIRECGSMPICKVFVQDEGINAILEATQLKRVSDILQTETKNGERTHRDAETMIPESNKNNSILYVRPWYTEPLSKSVDTQHSEAMLKLKCTLFGALKEAATRSKPCGWLEFMGRLCSVWEAVKAESFSVSLQNKDIALVFSMFCTELFQWEDSLLEHMECWLTQATKTIYSTEPDALDPASQNDFLCELKYEARREVKREINKQKSRVKASLRENKFDVSMKVLQTILLKNMMDLEEQVTTMTIKRLEITNENHFSSTQLNRMETTLKMEENDKVHDEYFGYSSRMKNLFESNNKSPKSKAQKLACNVMEHYQQFVLEKVSLPGDFSDSYITELLEMIDKTLKEAQLEIRAAFEVDLKVFVCNAACRDFQKVHNRFAKDGDLLKSFKAKKSTFMADFVYQYRKRHQRQRLAHRFISDIIQPTVMDYVYQPLGMQIADEIQCKAPQYLSPQAFHKSLLEDLIKEDSFESFVEYLLSYDSFRLRKIQETVRAYLSDWNMNAWRQQRLGDIVGKVAAAVSQVTVGTGAVLTDTKPMLKQVCLILEDGDACIPWEALDGPLYSITTEWDRFITCFMELLAALRLELAQAFSQQMGSDQLLECLPTQPRDCLFNKVKGCDARCPVCGAPCEVQQTGHQFHEASLHRPKYMLGPTSLTTPERTNPDELDPAEVLLACWELQPLHPDWNHPTKEPSSQTPIPYWRYVLARFNERFAKKYNQKPSVIPEEWKAITQGEALDSLEDNFLLSGQD</sequence>
<reference evidence="2" key="2">
    <citation type="submission" date="2025-09" db="UniProtKB">
        <authorList>
            <consortium name="Ensembl"/>
        </authorList>
    </citation>
    <scope>IDENTIFICATION</scope>
</reference>
<dbReference type="PANTHER" id="PTHR14819">
    <property type="entry name" value="GTP-BINDING"/>
    <property type="match status" value="1"/>
</dbReference>
<dbReference type="Pfam" id="PF25496">
    <property type="entry name" value="URGCP"/>
    <property type="match status" value="1"/>
</dbReference>
<dbReference type="PROSITE" id="PS51717">
    <property type="entry name" value="G_VLIG"/>
    <property type="match status" value="1"/>
</dbReference>
<evidence type="ECO:0000313" key="3">
    <source>
        <dbReference type="Proteomes" id="UP000264820"/>
    </source>
</evidence>